<dbReference type="Gene3D" id="1.25.40.10">
    <property type="entry name" value="Tetratricopeptide repeat domain"/>
    <property type="match status" value="1"/>
</dbReference>
<dbReference type="GO" id="GO:0003677">
    <property type="term" value="F:DNA binding"/>
    <property type="evidence" value="ECO:0007669"/>
    <property type="project" value="UniProtKB-KW"/>
</dbReference>
<feature type="domain" description="HTH luxR-type" evidence="4">
    <location>
        <begin position="836"/>
        <end position="901"/>
    </location>
</feature>
<evidence type="ECO:0000313" key="6">
    <source>
        <dbReference type="Proteomes" id="UP000321379"/>
    </source>
</evidence>
<dbReference type="InterPro" id="IPR016032">
    <property type="entry name" value="Sig_transdc_resp-reg_C-effctor"/>
</dbReference>
<evidence type="ECO:0000259" key="4">
    <source>
        <dbReference type="PROSITE" id="PS50043"/>
    </source>
</evidence>
<dbReference type="InterPro" id="IPR036388">
    <property type="entry name" value="WH-like_DNA-bd_sf"/>
</dbReference>
<name>A0A5C8UQZ1_9MICO</name>
<accession>A0A5C8UQZ1</accession>
<dbReference type="Pfam" id="PF00196">
    <property type="entry name" value="GerE"/>
    <property type="match status" value="1"/>
</dbReference>
<dbReference type="SUPFAM" id="SSF46894">
    <property type="entry name" value="C-terminal effector domain of the bipartite response regulators"/>
    <property type="match status" value="1"/>
</dbReference>
<evidence type="ECO:0000313" key="5">
    <source>
        <dbReference type="EMBL" id="TXN30360.1"/>
    </source>
</evidence>
<dbReference type="PANTHER" id="PTHR44688">
    <property type="entry name" value="DNA-BINDING TRANSCRIPTIONAL ACTIVATOR DEVR_DOSR"/>
    <property type="match status" value="1"/>
</dbReference>
<keyword evidence="6" id="KW-1185">Reference proteome</keyword>
<keyword evidence="2" id="KW-0238">DNA-binding</keyword>
<evidence type="ECO:0000256" key="1">
    <source>
        <dbReference type="ARBA" id="ARBA00023015"/>
    </source>
</evidence>
<dbReference type="Gene3D" id="3.40.50.300">
    <property type="entry name" value="P-loop containing nucleotide triphosphate hydrolases"/>
    <property type="match status" value="1"/>
</dbReference>
<gene>
    <name evidence="5" type="ORF">FVP33_10140</name>
</gene>
<reference evidence="5 6" key="1">
    <citation type="submission" date="2019-08" db="EMBL/GenBank/DDBJ databases">
        <title>Bacterial whole genome sequence for Glaciihabitans sp. CHu50b-6-2.</title>
        <authorList>
            <person name="Jin L."/>
        </authorList>
    </citation>
    <scope>NUCLEOTIDE SEQUENCE [LARGE SCALE GENOMIC DNA]</scope>
    <source>
        <strain evidence="5 6">CHu50b-6-2</strain>
    </source>
</reference>
<proteinExistence type="predicted"/>
<dbReference type="InterPro" id="IPR041664">
    <property type="entry name" value="AAA_16"/>
</dbReference>
<dbReference type="Pfam" id="PF17874">
    <property type="entry name" value="TPR_MalT"/>
    <property type="match status" value="1"/>
</dbReference>
<dbReference type="InterPro" id="IPR059106">
    <property type="entry name" value="WHD_MalT"/>
</dbReference>
<protein>
    <submittedName>
        <fullName evidence="5">AAA family ATPase</fullName>
    </submittedName>
</protein>
<comment type="caution">
    <text evidence="5">The sequence shown here is derived from an EMBL/GenBank/DDBJ whole genome shotgun (WGS) entry which is preliminary data.</text>
</comment>
<dbReference type="PANTHER" id="PTHR44688:SF16">
    <property type="entry name" value="DNA-BINDING TRANSCRIPTIONAL ACTIVATOR DEVR_DOSR"/>
    <property type="match status" value="1"/>
</dbReference>
<evidence type="ECO:0000256" key="3">
    <source>
        <dbReference type="ARBA" id="ARBA00023163"/>
    </source>
</evidence>
<dbReference type="Pfam" id="PF25873">
    <property type="entry name" value="WHD_MalT"/>
    <property type="match status" value="1"/>
</dbReference>
<dbReference type="GO" id="GO:0006355">
    <property type="term" value="P:regulation of DNA-templated transcription"/>
    <property type="evidence" value="ECO:0007669"/>
    <property type="project" value="InterPro"/>
</dbReference>
<dbReference type="Gene3D" id="1.10.10.10">
    <property type="entry name" value="Winged helix-like DNA-binding domain superfamily/Winged helix DNA-binding domain"/>
    <property type="match status" value="1"/>
</dbReference>
<keyword evidence="3" id="KW-0804">Transcription</keyword>
<dbReference type="CDD" id="cd06170">
    <property type="entry name" value="LuxR_C_like"/>
    <property type="match status" value="1"/>
</dbReference>
<evidence type="ECO:0000256" key="2">
    <source>
        <dbReference type="ARBA" id="ARBA00023125"/>
    </source>
</evidence>
<keyword evidence="1" id="KW-0805">Transcription regulation</keyword>
<dbReference type="Pfam" id="PF13191">
    <property type="entry name" value="AAA_16"/>
    <property type="match status" value="1"/>
</dbReference>
<dbReference type="EMBL" id="VRMG01000007">
    <property type="protein sequence ID" value="TXN30360.1"/>
    <property type="molecule type" value="Genomic_DNA"/>
</dbReference>
<dbReference type="InterPro" id="IPR041617">
    <property type="entry name" value="TPR_MalT"/>
</dbReference>
<dbReference type="SUPFAM" id="SSF48452">
    <property type="entry name" value="TPR-like"/>
    <property type="match status" value="1"/>
</dbReference>
<dbReference type="PROSITE" id="PS50043">
    <property type="entry name" value="HTH_LUXR_2"/>
    <property type="match status" value="1"/>
</dbReference>
<dbReference type="PRINTS" id="PR00038">
    <property type="entry name" value="HTHLUXR"/>
</dbReference>
<dbReference type="SUPFAM" id="SSF52540">
    <property type="entry name" value="P-loop containing nucleoside triphosphate hydrolases"/>
    <property type="match status" value="1"/>
</dbReference>
<dbReference type="InterPro" id="IPR011990">
    <property type="entry name" value="TPR-like_helical_dom_sf"/>
</dbReference>
<dbReference type="Proteomes" id="UP000321379">
    <property type="component" value="Unassembled WGS sequence"/>
</dbReference>
<organism evidence="5 6">
    <name type="scientific">Lacisediminihabitans profunda</name>
    <dbReference type="NCBI Taxonomy" id="2594790"/>
    <lineage>
        <taxon>Bacteria</taxon>
        <taxon>Bacillati</taxon>
        <taxon>Actinomycetota</taxon>
        <taxon>Actinomycetes</taxon>
        <taxon>Micrococcales</taxon>
        <taxon>Microbacteriaceae</taxon>
        <taxon>Lacisediminihabitans</taxon>
    </lineage>
</organism>
<dbReference type="AlphaFoldDB" id="A0A5C8UQZ1"/>
<dbReference type="RefSeq" id="WP_147783544.1">
    <property type="nucleotide sequence ID" value="NZ_VRMG01000007.1"/>
</dbReference>
<sequence length="903" mass="98267">MAMPVLATKLFVPPLRAHAVARPRLVDRLREGLRSGRKLTLVSAPAGFGKTTVLSEWIADARSRDPQLRVAWLALDASDNDPTRFLRYLASALHRADTALGADVAIDSEALQQPSLEPALAALINDIDRGSHQILLVLDDFQLIEEKSIRDALVFLLDHLPSKLHLAIASRSDPLLPVARLRAGGELTELRAADLRFTPEEAASFLNQTMGLGLSADDVAALETRTEGWIAGLQLAALSMQERSDVSGFIRGFTGSNRFVIDYLAEEVLQRQPERVREFLLRTALLDRLSGALCDAITGQAGSSEVLEALERDNLFVVPLDDERRWYRYHHLFADVLRARMLAQRPEQAAEIHRLASGWHERNALPEDAIGHALAAADFDRAARVIEAAIPAIRKSRQDATLLRWLALLPEETLGRRPVLNVYRAWSSLVSGDVEAVAPRLDVAERALAATTEEGAPRHDSAAGQELRTLPVTIAAYRAAVAQARGDVSGMREHAQRALDLSLPDDHVGRGAAAGFLGLASWSLGDLEAGVRAFGEVRTSLRLAGNVADMLGTTVVLADMLAGLGRLRDAQRSLEQALQVAAEQDEPPQSTADLHVALSELLLQRNEVPSAADHLAVSEALGERASSHENRHRWFVAAARLRKAEGRPDAALDLLSTAERLYLRGFFPEVRPIGAIRARVWIAQGRLADAAAWVDEQGLSGTDAPAYLREFAHLTLARLLIAQHRVDPRNRSALEALALLERLLEAAESGNRLGTVNEILVLQALAHDAQGHTALALGPLERSLVQAEPEGYVRLFVDEGAPMATLLRAAADAGILPTYARRLRNAFGPVPAPTRAATGAEALSERELHVLRLLASELSGPEIANELYVSVNTLRTHTKHIFAKLDVTSRRAAVSRATERGLI</sequence>
<dbReference type="InterPro" id="IPR000792">
    <property type="entry name" value="Tscrpt_reg_LuxR_C"/>
</dbReference>
<dbReference type="SMART" id="SM00421">
    <property type="entry name" value="HTH_LUXR"/>
    <property type="match status" value="1"/>
</dbReference>
<dbReference type="InterPro" id="IPR027417">
    <property type="entry name" value="P-loop_NTPase"/>
</dbReference>